<proteinExistence type="predicted"/>
<evidence type="ECO:0008006" key="4">
    <source>
        <dbReference type="Google" id="ProtNLM"/>
    </source>
</evidence>
<dbReference type="SUPFAM" id="SSF48452">
    <property type="entry name" value="TPR-like"/>
    <property type="match status" value="1"/>
</dbReference>
<reference evidence="2 3" key="1">
    <citation type="submission" date="2017-09" db="EMBL/GenBank/DDBJ databases">
        <title>The draft genome sequences of Marinobacter guineae M3B.</title>
        <authorList>
            <person name="Cao J."/>
        </authorList>
    </citation>
    <scope>NUCLEOTIDE SEQUENCE [LARGE SCALE GENOMIC DNA]</scope>
    <source>
        <strain evidence="2 3">M3B</strain>
    </source>
</reference>
<keyword evidence="3" id="KW-1185">Reference proteome</keyword>
<dbReference type="RefSeq" id="WP_099619674.1">
    <property type="nucleotide sequence ID" value="NZ_KZ319342.1"/>
</dbReference>
<dbReference type="EMBL" id="NTFI01000006">
    <property type="protein sequence ID" value="PHQ24099.1"/>
    <property type="molecule type" value="Genomic_DNA"/>
</dbReference>
<dbReference type="Pfam" id="PF06041">
    <property type="entry name" value="DUF924"/>
    <property type="match status" value="1"/>
</dbReference>
<gene>
    <name evidence="2" type="ORF">CLH62_18485</name>
</gene>
<dbReference type="Gene3D" id="1.25.40.10">
    <property type="entry name" value="Tetratricopeptide repeat domain"/>
    <property type="match status" value="1"/>
</dbReference>
<comment type="caution">
    <text evidence="2">The sequence shown here is derived from an EMBL/GenBank/DDBJ whole genome shotgun (WGS) entry which is preliminary data.</text>
</comment>
<evidence type="ECO:0000313" key="3">
    <source>
        <dbReference type="Proteomes" id="UP000229044"/>
    </source>
</evidence>
<feature type="region of interest" description="Disordered" evidence="1">
    <location>
        <begin position="179"/>
        <end position="200"/>
    </location>
</feature>
<organism evidence="2 3">
    <name type="scientific">Marinobacter guineae</name>
    <dbReference type="NCBI Taxonomy" id="432303"/>
    <lineage>
        <taxon>Bacteria</taxon>
        <taxon>Pseudomonadati</taxon>
        <taxon>Pseudomonadota</taxon>
        <taxon>Gammaproteobacteria</taxon>
        <taxon>Pseudomonadales</taxon>
        <taxon>Marinobacteraceae</taxon>
        <taxon>Marinobacter</taxon>
    </lineage>
</organism>
<evidence type="ECO:0000313" key="2">
    <source>
        <dbReference type="EMBL" id="PHQ24099.1"/>
    </source>
</evidence>
<name>A0A2G1VC39_9GAMM</name>
<evidence type="ECO:0000256" key="1">
    <source>
        <dbReference type="SAM" id="MobiDB-lite"/>
    </source>
</evidence>
<dbReference type="Proteomes" id="UP000229044">
    <property type="component" value="Unassembled WGS sequence"/>
</dbReference>
<dbReference type="Gene3D" id="1.20.58.320">
    <property type="entry name" value="TPR-like"/>
    <property type="match status" value="1"/>
</dbReference>
<dbReference type="InterPro" id="IPR010323">
    <property type="entry name" value="DUF924"/>
</dbReference>
<dbReference type="OrthoDB" id="7593450at2"/>
<dbReference type="InterPro" id="IPR011990">
    <property type="entry name" value="TPR-like_helical_dom_sf"/>
</dbReference>
<sequence>MFDWKEILDFWFGELDAHGLPDSDHRNKWFRSDRKFDQEIRRRFLSMVLFASEQGLEHWRREAGGILAEVLLLDQFSRNIFRGGAMAFDQDRQARKLCRQAMQKGQDMLLPPVQRAFLYMPLQHSERKEDQDTSVECYEQLARSTQGLLADFLGSFLQSARDHRDIIIRFGRFPHRNKALGRGATPEEEAYLQNGQRFGQ</sequence>
<protein>
    <recommendedName>
        <fullName evidence="4">DUF924 domain-containing protein</fullName>
    </recommendedName>
</protein>
<accession>A0A2G1VC39</accession>
<dbReference type="AlphaFoldDB" id="A0A2G1VC39"/>